<gene>
    <name evidence="1" type="ORF">NQ317_016218</name>
</gene>
<reference evidence="1" key="1">
    <citation type="journal article" date="2023" name="Insect Mol. Biol.">
        <title>Genome sequencing provides insights into the evolution of gene families encoding plant cell wall-degrading enzymes in longhorned beetles.</title>
        <authorList>
            <person name="Shin N.R."/>
            <person name="Okamura Y."/>
            <person name="Kirsch R."/>
            <person name="Pauchet Y."/>
        </authorList>
    </citation>
    <scope>NUCLEOTIDE SEQUENCE</scope>
    <source>
        <strain evidence="1">MMC_N1</strain>
    </source>
</reference>
<name>A0ABQ9J7W2_9CUCU</name>
<protein>
    <submittedName>
        <fullName evidence="1">Uncharacterized protein</fullName>
    </submittedName>
</protein>
<proteinExistence type="predicted"/>
<dbReference type="Proteomes" id="UP001162164">
    <property type="component" value="Unassembled WGS sequence"/>
</dbReference>
<keyword evidence="2" id="KW-1185">Reference proteome</keyword>
<organism evidence="1 2">
    <name type="scientific">Molorchus minor</name>
    <dbReference type="NCBI Taxonomy" id="1323400"/>
    <lineage>
        <taxon>Eukaryota</taxon>
        <taxon>Metazoa</taxon>
        <taxon>Ecdysozoa</taxon>
        <taxon>Arthropoda</taxon>
        <taxon>Hexapoda</taxon>
        <taxon>Insecta</taxon>
        <taxon>Pterygota</taxon>
        <taxon>Neoptera</taxon>
        <taxon>Endopterygota</taxon>
        <taxon>Coleoptera</taxon>
        <taxon>Polyphaga</taxon>
        <taxon>Cucujiformia</taxon>
        <taxon>Chrysomeloidea</taxon>
        <taxon>Cerambycidae</taxon>
        <taxon>Lamiinae</taxon>
        <taxon>Monochamini</taxon>
        <taxon>Molorchus</taxon>
    </lineage>
</organism>
<evidence type="ECO:0000313" key="1">
    <source>
        <dbReference type="EMBL" id="KAJ8974081.1"/>
    </source>
</evidence>
<evidence type="ECO:0000313" key="2">
    <source>
        <dbReference type="Proteomes" id="UP001162164"/>
    </source>
</evidence>
<comment type="caution">
    <text evidence="1">The sequence shown here is derived from an EMBL/GenBank/DDBJ whole genome shotgun (WGS) entry which is preliminary data.</text>
</comment>
<dbReference type="EMBL" id="JAPWTJ010001058">
    <property type="protein sequence ID" value="KAJ8974081.1"/>
    <property type="molecule type" value="Genomic_DNA"/>
</dbReference>
<accession>A0ABQ9J7W2</accession>
<sequence length="128" mass="14800">MNTNYESISTACASCVATLTSYFNFITVCNLTEERIIEYGRLQANNSKEIVTLSNVLSFFTGYNTVTPNKMIVKKKEATEMFDNMEIKYQDDIKDEHEEEILVEFSTFEDGKQVLTDSKKQPHLLLYR</sequence>
<feature type="non-terminal residue" evidence="1">
    <location>
        <position position="128"/>
    </location>
</feature>